<feature type="domain" description="DUF5824" evidence="1">
    <location>
        <begin position="3"/>
        <end position="125"/>
    </location>
</feature>
<evidence type="ECO:0000259" key="1">
    <source>
        <dbReference type="Pfam" id="PF19141"/>
    </source>
</evidence>
<accession>A0A6C0E6E5</accession>
<sequence>MLPARYFAGLTRKQKKERLAEIKRFGTLSWKDPRAYVGFKTDTYVKSRTSNYTQRFRRLFPRAKSLKQKADATGVPLRYIRGSYNRGMAAWRTGHRPGATEQQWGYARVHSFLLKGKTYQTTDSDLAREAKRVSASARRWWSKDY</sequence>
<protein>
    <recommendedName>
        <fullName evidence="1">DUF5824 domain-containing protein</fullName>
    </recommendedName>
</protein>
<proteinExistence type="predicted"/>
<dbReference type="Pfam" id="PF19141">
    <property type="entry name" value="DUF5824"/>
    <property type="match status" value="1"/>
</dbReference>
<dbReference type="InterPro" id="IPR043862">
    <property type="entry name" value="DUF5824"/>
</dbReference>
<name>A0A6C0E6E5_9ZZZZ</name>
<reference evidence="2" key="1">
    <citation type="journal article" date="2020" name="Nature">
        <title>Giant virus diversity and host interactions through global metagenomics.</title>
        <authorList>
            <person name="Schulz F."/>
            <person name="Roux S."/>
            <person name="Paez-Espino D."/>
            <person name="Jungbluth S."/>
            <person name="Walsh D.A."/>
            <person name="Denef V.J."/>
            <person name="McMahon K.D."/>
            <person name="Konstantinidis K.T."/>
            <person name="Eloe-Fadrosh E.A."/>
            <person name="Kyrpides N.C."/>
            <person name="Woyke T."/>
        </authorList>
    </citation>
    <scope>NUCLEOTIDE SEQUENCE</scope>
    <source>
        <strain evidence="2">GVMAG-M-3300023179-138</strain>
    </source>
</reference>
<organism evidence="2">
    <name type="scientific">viral metagenome</name>
    <dbReference type="NCBI Taxonomy" id="1070528"/>
    <lineage>
        <taxon>unclassified sequences</taxon>
        <taxon>metagenomes</taxon>
        <taxon>organismal metagenomes</taxon>
    </lineage>
</organism>
<dbReference type="AlphaFoldDB" id="A0A6C0E6E5"/>
<dbReference type="EMBL" id="MN739744">
    <property type="protein sequence ID" value="QHT24338.1"/>
    <property type="molecule type" value="Genomic_DNA"/>
</dbReference>
<evidence type="ECO:0000313" key="2">
    <source>
        <dbReference type="EMBL" id="QHT24338.1"/>
    </source>
</evidence>